<accession>A0ABQ0G6N8</accession>
<evidence type="ECO:0000313" key="2">
    <source>
        <dbReference type="Proteomes" id="UP001628179"/>
    </source>
</evidence>
<sequence>MNGDGKEPVKVWLGGRNVNGEVAPGVQWNLPRHEVNLKGADGKKGNVPARCHCGVVGFVFRVGEAQREFEEKQRKGEELLWFIDLVTHKVLGSFDACNFCRIWAGSEVINLTSALLKHISFAGTDPDRFPWDTSQLRSAVEAKDRDRRFSTLALYASSPYIQRYFCSRCSACVFYAVDERPNMGNAAVGLLDAPDGAKVESVASWLFRRYMSFREDMVDTWRENLLLVVEREGERWRIERGYPEG</sequence>
<dbReference type="RefSeq" id="XP_070915165.1">
    <property type="nucleotide sequence ID" value="XM_071059064.1"/>
</dbReference>
<dbReference type="InterPro" id="IPR011057">
    <property type="entry name" value="Mss4-like_sf"/>
</dbReference>
<evidence type="ECO:0000313" key="1">
    <source>
        <dbReference type="EMBL" id="GAB1313433.1"/>
    </source>
</evidence>
<protein>
    <recommendedName>
        <fullName evidence="3">CENP-V/GFA domain-containing protein</fullName>
    </recommendedName>
</protein>
<name>A0ABQ0G6N8_9PEZI</name>
<organism evidence="1 2">
    <name type="scientific">Madurella fahalii</name>
    <dbReference type="NCBI Taxonomy" id="1157608"/>
    <lineage>
        <taxon>Eukaryota</taxon>
        <taxon>Fungi</taxon>
        <taxon>Dikarya</taxon>
        <taxon>Ascomycota</taxon>
        <taxon>Pezizomycotina</taxon>
        <taxon>Sordariomycetes</taxon>
        <taxon>Sordariomycetidae</taxon>
        <taxon>Sordariales</taxon>
        <taxon>Sordariales incertae sedis</taxon>
        <taxon>Madurella</taxon>
    </lineage>
</organism>
<proteinExistence type="predicted"/>
<keyword evidence="2" id="KW-1185">Reference proteome</keyword>
<dbReference type="SUPFAM" id="SSF51316">
    <property type="entry name" value="Mss4-like"/>
    <property type="match status" value="1"/>
</dbReference>
<dbReference type="Proteomes" id="UP001628179">
    <property type="component" value="Unassembled WGS sequence"/>
</dbReference>
<gene>
    <name evidence="1" type="ORF">MFIFM68171_03643</name>
</gene>
<reference evidence="1 2" key="1">
    <citation type="submission" date="2024-09" db="EMBL/GenBank/DDBJ databases">
        <title>Itraconazole resistance in Madurella fahalii resulting from another homologue of gene encoding cytochrome P450 14-alpha sterol demethylase (CYP51).</title>
        <authorList>
            <person name="Yoshioka I."/>
            <person name="Fahal A.H."/>
            <person name="Kaneko S."/>
            <person name="Yaguchi T."/>
        </authorList>
    </citation>
    <scope>NUCLEOTIDE SEQUENCE [LARGE SCALE GENOMIC DNA]</scope>
    <source>
        <strain evidence="1 2">IFM 68171</strain>
    </source>
</reference>
<comment type="caution">
    <text evidence="1">The sequence shown here is derived from an EMBL/GenBank/DDBJ whole genome shotgun (WGS) entry which is preliminary data.</text>
</comment>
<dbReference type="GeneID" id="98174387"/>
<dbReference type="Gene3D" id="2.170.150.70">
    <property type="match status" value="1"/>
</dbReference>
<evidence type="ECO:0008006" key="3">
    <source>
        <dbReference type="Google" id="ProtNLM"/>
    </source>
</evidence>
<dbReference type="EMBL" id="BAAFSV010000002">
    <property type="protein sequence ID" value="GAB1313433.1"/>
    <property type="molecule type" value="Genomic_DNA"/>
</dbReference>